<evidence type="ECO:0000256" key="1">
    <source>
        <dbReference type="SAM" id="Phobius"/>
    </source>
</evidence>
<dbReference type="PANTHER" id="PTHR12121">
    <property type="entry name" value="CARBON CATABOLITE REPRESSOR PROTEIN 4"/>
    <property type="match status" value="1"/>
</dbReference>
<evidence type="ECO:0000313" key="2">
    <source>
        <dbReference type="EMBL" id="VDL73345.1"/>
    </source>
</evidence>
<organism evidence="4">
    <name type="scientific">Nippostrongylus brasiliensis</name>
    <name type="common">Rat hookworm</name>
    <dbReference type="NCBI Taxonomy" id="27835"/>
    <lineage>
        <taxon>Eukaryota</taxon>
        <taxon>Metazoa</taxon>
        <taxon>Ecdysozoa</taxon>
        <taxon>Nematoda</taxon>
        <taxon>Chromadorea</taxon>
        <taxon>Rhabditida</taxon>
        <taxon>Rhabditina</taxon>
        <taxon>Rhabditomorpha</taxon>
        <taxon>Strongyloidea</taxon>
        <taxon>Heligmosomidae</taxon>
        <taxon>Nippostrongylus</taxon>
    </lineage>
</organism>
<keyword evidence="1" id="KW-0812">Transmembrane</keyword>
<dbReference type="GO" id="GO:0000175">
    <property type="term" value="F:3'-5'-RNA exonuclease activity"/>
    <property type="evidence" value="ECO:0007669"/>
    <property type="project" value="TreeGrafter"/>
</dbReference>
<dbReference type="STRING" id="27835.A0A0N4Y250"/>
<keyword evidence="3" id="KW-1185">Reference proteome</keyword>
<keyword evidence="1" id="KW-0472">Membrane</keyword>
<evidence type="ECO:0000313" key="4">
    <source>
        <dbReference type="WBParaSite" id="NBR_0000975501-mRNA-1"/>
    </source>
</evidence>
<dbReference type="Gene3D" id="3.60.10.10">
    <property type="entry name" value="Endonuclease/exonuclease/phosphatase"/>
    <property type="match status" value="1"/>
</dbReference>
<dbReference type="EMBL" id="UYSL01020190">
    <property type="protein sequence ID" value="VDL73345.1"/>
    <property type="molecule type" value="Genomic_DNA"/>
</dbReference>
<accession>A0A0N4Y250</accession>
<proteinExistence type="predicted"/>
<feature type="transmembrane region" description="Helical" evidence="1">
    <location>
        <begin position="70"/>
        <end position="91"/>
    </location>
</feature>
<dbReference type="AlphaFoldDB" id="A0A0N4Y250"/>
<dbReference type="OMA" id="MANIHAY"/>
<dbReference type="InterPro" id="IPR036691">
    <property type="entry name" value="Endo/exonu/phosph_ase_sf"/>
</dbReference>
<dbReference type="WBParaSite" id="NBR_0000975501-mRNA-1">
    <property type="protein sequence ID" value="NBR_0000975501-mRNA-1"/>
    <property type="gene ID" value="NBR_0000975501"/>
</dbReference>
<reference evidence="4" key="1">
    <citation type="submission" date="2017-02" db="UniProtKB">
        <authorList>
            <consortium name="WormBaseParasite"/>
        </authorList>
    </citation>
    <scope>IDENTIFICATION</scope>
</reference>
<dbReference type="InterPro" id="IPR050410">
    <property type="entry name" value="CCR4/nocturin_mRNA_transcr"/>
</dbReference>
<dbReference type="Proteomes" id="UP000271162">
    <property type="component" value="Unassembled WGS sequence"/>
</dbReference>
<reference evidence="2 3" key="2">
    <citation type="submission" date="2018-11" db="EMBL/GenBank/DDBJ databases">
        <authorList>
            <consortium name="Pathogen Informatics"/>
        </authorList>
    </citation>
    <scope>NUCLEOTIDE SEQUENCE [LARGE SCALE GENOMIC DNA]</scope>
</reference>
<evidence type="ECO:0000313" key="3">
    <source>
        <dbReference type="Proteomes" id="UP000271162"/>
    </source>
</evidence>
<sequence>MSFRASVCSNMQRKPSKDDALSRATFECNGVSPRHWETFRAAPTPSSSNTEFRVCCYNVLCQSTTMKTMYLYNHLSILYSVPIFAVGYSAFYKKRTGLMNDGCAIFVRKTKFEVVSYRVVEYFVAPGTSMDRDQIGQILRLRCRKTGQEIVYANTHLIFNSARGDIKIGQLAMLFANISDELSKSSCPVIINGDFNIEPLSYVYTYVSESRWAAPRDAVAADYFTHPFTLASVYHHFNENGEKEVSTYHKEVANPDFIFYSIEKKKTVDSSTQVFEVPELRLLRRLGLPDLTTLEKTLGPWPNYHVPSDHIPLVADFVLSKTDSKL</sequence>
<dbReference type="PANTHER" id="PTHR12121:SF34">
    <property type="entry name" value="PROTEIN ANGEL"/>
    <property type="match status" value="1"/>
</dbReference>
<name>A0A0N4Y250_NIPBR</name>
<protein>
    <submittedName>
        <fullName evidence="4">Endo/exonuclease/phosphatase domain-containing protein</fullName>
    </submittedName>
</protein>
<dbReference type="SUPFAM" id="SSF56219">
    <property type="entry name" value="DNase I-like"/>
    <property type="match status" value="1"/>
</dbReference>
<gene>
    <name evidence="2" type="ORF">NBR_LOCUS9756</name>
</gene>
<keyword evidence="1" id="KW-1133">Transmembrane helix</keyword>